<dbReference type="KEGG" id="aab:A4R43_19900"/>
<evidence type="ECO:0000313" key="1">
    <source>
        <dbReference type="EMBL" id="AXB44495.1"/>
    </source>
</evidence>
<gene>
    <name evidence="1" type="ORF">A4R43_19900</name>
</gene>
<dbReference type="EMBL" id="CP015163">
    <property type="protein sequence ID" value="AXB44495.1"/>
    <property type="molecule type" value="Genomic_DNA"/>
</dbReference>
<keyword evidence="2" id="KW-1185">Reference proteome</keyword>
<dbReference type="Proteomes" id="UP000250434">
    <property type="component" value="Chromosome"/>
</dbReference>
<protein>
    <submittedName>
        <fullName evidence="1">Uncharacterized protein</fullName>
    </submittedName>
</protein>
<reference evidence="1 2" key="1">
    <citation type="submission" date="2016-04" db="EMBL/GenBank/DDBJ databases">
        <title>Complete genome sequence and analysis of deep-sea sediment isolate, Amycolatopsis sp. WP1.</title>
        <authorList>
            <person name="Wang H."/>
            <person name="Chen S."/>
            <person name="Wu Q."/>
        </authorList>
    </citation>
    <scope>NUCLEOTIDE SEQUENCE [LARGE SCALE GENOMIC DNA]</scope>
    <source>
        <strain evidence="1 2">WP1</strain>
    </source>
</reference>
<sequence length="133" mass="14142">MVATRSTAQAVDGTTSYWVTALLEAGGNSYGSVLARVDDPPITSAEPTCAGWMQPCSTREVANGTAVVIDRRAQGTVLADLYRPDRTQAVHVVASDLVTSDQAKFWHGGNRYTAPLPTPEIVTEIAVQIANPQ</sequence>
<accession>A0A344L8X1</accession>
<organism evidence="1 2">
    <name type="scientific">Amycolatopsis albispora</name>
    <dbReference type="NCBI Taxonomy" id="1804986"/>
    <lineage>
        <taxon>Bacteria</taxon>
        <taxon>Bacillati</taxon>
        <taxon>Actinomycetota</taxon>
        <taxon>Actinomycetes</taxon>
        <taxon>Pseudonocardiales</taxon>
        <taxon>Pseudonocardiaceae</taxon>
        <taxon>Amycolatopsis</taxon>
    </lineage>
</organism>
<name>A0A344L8X1_9PSEU</name>
<proteinExistence type="predicted"/>
<dbReference type="OrthoDB" id="9969174at2"/>
<evidence type="ECO:0000313" key="2">
    <source>
        <dbReference type="Proteomes" id="UP000250434"/>
    </source>
</evidence>
<dbReference type="AlphaFoldDB" id="A0A344L8X1"/>